<proteinExistence type="predicted"/>
<dbReference type="AlphaFoldDB" id="A0A2T0V3A8"/>
<dbReference type="Pfam" id="PF13472">
    <property type="entry name" value="Lipase_GDSL_2"/>
    <property type="match status" value="1"/>
</dbReference>
<gene>
    <name evidence="3" type="ORF">B0I08_11226</name>
</gene>
<reference evidence="3 4" key="1">
    <citation type="submission" date="2018-03" db="EMBL/GenBank/DDBJ databases">
        <title>Genomic Encyclopedia of Type Strains, Phase III (KMG-III): the genomes of soil and plant-associated and newly described type strains.</title>
        <authorList>
            <person name="Whitman W."/>
        </authorList>
    </citation>
    <scope>NUCLEOTIDE SEQUENCE [LARGE SCALE GENOMIC DNA]</scope>
    <source>
        <strain evidence="3 4">CGMCC 1.12484</strain>
    </source>
</reference>
<protein>
    <submittedName>
        <fullName evidence="3">Lysophospholipase L1-like esterase</fullName>
    </submittedName>
</protein>
<evidence type="ECO:0000313" key="4">
    <source>
        <dbReference type="Proteomes" id="UP000237983"/>
    </source>
</evidence>
<dbReference type="EMBL" id="PVTL01000012">
    <property type="protein sequence ID" value="PRY64641.1"/>
    <property type="molecule type" value="Genomic_DNA"/>
</dbReference>
<comment type="caution">
    <text evidence="3">The sequence shown here is derived from an EMBL/GenBank/DDBJ whole genome shotgun (WGS) entry which is preliminary data.</text>
</comment>
<organism evidence="3 4">
    <name type="scientific">Glaciihabitans tibetensis</name>
    <dbReference type="NCBI Taxonomy" id="1266600"/>
    <lineage>
        <taxon>Bacteria</taxon>
        <taxon>Bacillati</taxon>
        <taxon>Actinomycetota</taxon>
        <taxon>Actinomycetes</taxon>
        <taxon>Micrococcales</taxon>
        <taxon>Microbacteriaceae</taxon>
        <taxon>Glaciihabitans</taxon>
    </lineage>
</organism>
<feature type="signal peptide" evidence="1">
    <location>
        <begin position="1"/>
        <end position="31"/>
    </location>
</feature>
<accession>A0A2T0V3A8</accession>
<dbReference type="PANTHER" id="PTHR30383:SF5">
    <property type="entry name" value="SGNH HYDROLASE-TYPE ESTERASE DOMAIN-CONTAINING PROTEIN"/>
    <property type="match status" value="1"/>
</dbReference>
<dbReference type="Proteomes" id="UP000237983">
    <property type="component" value="Unassembled WGS sequence"/>
</dbReference>
<feature type="domain" description="SGNH hydrolase-type esterase" evidence="2">
    <location>
        <begin position="66"/>
        <end position="229"/>
    </location>
</feature>
<dbReference type="InterPro" id="IPR013830">
    <property type="entry name" value="SGNH_hydro"/>
</dbReference>
<dbReference type="InterPro" id="IPR006311">
    <property type="entry name" value="TAT_signal"/>
</dbReference>
<dbReference type="OrthoDB" id="5120283at2"/>
<evidence type="ECO:0000256" key="1">
    <source>
        <dbReference type="SAM" id="SignalP"/>
    </source>
</evidence>
<dbReference type="InterPro" id="IPR051532">
    <property type="entry name" value="Ester_Hydrolysis_Enzymes"/>
</dbReference>
<dbReference type="InterPro" id="IPR036514">
    <property type="entry name" value="SGNH_hydro_sf"/>
</dbReference>
<name>A0A2T0V3A8_9MICO</name>
<dbReference type="PANTHER" id="PTHR30383">
    <property type="entry name" value="THIOESTERASE 1/PROTEASE 1/LYSOPHOSPHOLIPASE L1"/>
    <property type="match status" value="1"/>
</dbReference>
<keyword evidence="1" id="KW-0732">Signal</keyword>
<evidence type="ECO:0000313" key="3">
    <source>
        <dbReference type="EMBL" id="PRY64641.1"/>
    </source>
</evidence>
<feature type="chain" id="PRO_5015485612" evidence="1">
    <location>
        <begin position="32"/>
        <end position="245"/>
    </location>
</feature>
<dbReference type="SUPFAM" id="SSF52266">
    <property type="entry name" value="SGNH hydrolase"/>
    <property type="match status" value="1"/>
</dbReference>
<evidence type="ECO:0000259" key="2">
    <source>
        <dbReference type="Pfam" id="PF13472"/>
    </source>
</evidence>
<dbReference type="PROSITE" id="PS51318">
    <property type="entry name" value="TAT"/>
    <property type="match status" value="1"/>
</dbReference>
<keyword evidence="4" id="KW-1185">Reference proteome</keyword>
<dbReference type="Gene3D" id="3.40.50.1110">
    <property type="entry name" value="SGNH hydrolase"/>
    <property type="match status" value="1"/>
</dbReference>
<dbReference type="GO" id="GO:0004622">
    <property type="term" value="F:phosphatidylcholine lysophospholipase activity"/>
    <property type="evidence" value="ECO:0007669"/>
    <property type="project" value="TreeGrafter"/>
</dbReference>
<sequence>MTRSTARLSRRKLITLAVVLAALVLFGVAIAAPGGAAREAVAAVTKYRECFIAGGTSDNANATVGMGDSITAGNTNALVNVGANNSYFDILGCKDDSPITYVANLGIRRDTSAQVLARVPDAIALSPRQVLILAGANDIITGADSETINNLDAIRTELEGEGIRAVFGTLPPSDIYPAETIAMNAQITEWASINSAFVIDYWPEIADSDGHYEPGFSPDGIHPSPEASRIMAEAATDWLKANPLP</sequence>